<gene>
    <name evidence="2" type="ORF">SERLA73DRAFT_164376</name>
</gene>
<feature type="transmembrane region" description="Helical" evidence="1">
    <location>
        <begin position="336"/>
        <end position="360"/>
    </location>
</feature>
<proteinExistence type="predicted"/>
<dbReference type="Proteomes" id="UP000008063">
    <property type="component" value="Unassembled WGS sequence"/>
</dbReference>
<feature type="transmembrane region" description="Helical" evidence="1">
    <location>
        <begin position="105"/>
        <end position="128"/>
    </location>
</feature>
<feature type="transmembrane region" description="Helical" evidence="1">
    <location>
        <begin position="304"/>
        <end position="324"/>
    </location>
</feature>
<dbReference type="STRING" id="936435.F8QIU5"/>
<accession>F8QIU5</accession>
<reference evidence="3" key="1">
    <citation type="journal article" date="2011" name="Science">
        <title>The plant cell wall-decomposing machinery underlies the functional diversity of forest fungi.</title>
        <authorList>
            <person name="Eastwood D.C."/>
            <person name="Floudas D."/>
            <person name="Binder M."/>
            <person name="Majcherczyk A."/>
            <person name="Schneider P."/>
            <person name="Aerts A."/>
            <person name="Asiegbu F.O."/>
            <person name="Baker S.E."/>
            <person name="Barry K."/>
            <person name="Bendiksby M."/>
            <person name="Blumentritt M."/>
            <person name="Coutinho P.M."/>
            <person name="Cullen D."/>
            <person name="de Vries R.P."/>
            <person name="Gathman A."/>
            <person name="Goodell B."/>
            <person name="Henrissat B."/>
            <person name="Ihrmark K."/>
            <person name="Kauserud H."/>
            <person name="Kohler A."/>
            <person name="LaButti K."/>
            <person name="Lapidus A."/>
            <person name="Lavin J.L."/>
            <person name="Lee Y.-H."/>
            <person name="Lindquist E."/>
            <person name="Lilly W."/>
            <person name="Lucas S."/>
            <person name="Morin E."/>
            <person name="Murat C."/>
            <person name="Oguiza J.A."/>
            <person name="Park J."/>
            <person name="Pisabarro A.G."/>
            <person name="Riley R."/>
            <person name="Rosling A."/>
            <person name="Salamov A."/>
            <person name="Schmidt O."/>
            <person name="Schmutz J."/>
            <person name="Skrede I."/>
            <person name="Stenlid J."/>
            <person name="Wiebenga A."/>
            <person name="Xie X."/>
            <person name="Kuees U."/>
            <person name="Hibbett D.S."/>
            <person name="Hoffmeister D."/>
            <person name="Hoegberg N."/>
            <person name="Martin F."/>
            <person name="Grigoriev I.V."/>
            <person name="Watkinson S.C."/>
        </authorList>
    </citation>
    <scope>NUCLEOTIDE SEQUENCE [LARGE SCALE GENOMIC DNA]</scope>
    <source>
        <strain evidence="3">strain S7.3</strain>
    </source>
</reference>
<sequence length="526" mass="58362">MISALSVAVLSHRVSATASYVDRLSQLKAEYNSTQFVGGLDSNGQPVPISEASSMTYTLCKSSCGTFRETFSPPVFLQEFSAWLLPYLALASQLPFGARYRQDNLTSILLTIGSPMLAIYSLILTLLISRWIHRKFETISYPNKDLAVRVLINLQQVPLRVTSEDSLLASLIVLPENNEWWSELTQLLDFRPTWSISSVIDLRADTAVVGWRLFSPKSDHIRVTKALSCANLIAFVASTNGAVKASSRSRQRAISVDVLYQGSLFFADENRSPPVFNYAPVNSNNMTRSRWAPGIFTRMCISSLMPLLLQWGTIAAALAGIIYTPPTGLGCRSLGYLLYGVVSTLVWLLLVVSGVFAHYASHRPKTTSSRITIHISEGLCWIGKVTAILNGIWGNVSLHGNSFFEKSTGHDEEGTDRRFSLQYNTDLVSSLTTTNNWAYQTEQAAEMVNLNIKAIAVHSDSVQAAQADGRDLLDEPRYMAEDTEDTVWRKEYRIQLLGQSSISILERPALIISSVPSKYDKDTVHR</sequence>
<keyword evidence="1" id="KW-0812">Transmembrane</keyword>
<keyword evidence="1" id="KW-1133">Transmembrane helix</keyword>
<keyword evidence="1" id="KW-0472">Membrane</keyword>
<evidence type="ECO:0000256" key="1">
    <source>
        <dbReference type="SAM" id="Phobius"/>
    </source>
</evidence>
<name>F8QIU5_SERL3</name>
<dbReference type="EMBL" id="GL945534">
    <property type="protein sequence ID" value="EGN91773.1"/>
    <property type="molecule type" value="Genomic_DNA"/>
</dbReference>
<keyword evidence="3" id="KW-1185">Reference proteome</keyword>
<evidence type="ECO:0000313" key="3">
    <source>
        <dbReference type="Proteomes" id="UP000008063"/>
    </source>
</evidence>
<dbReference type="HOGENOM" id="CLU_517919_0_0_1"/>
<dbReference type="OrthoDB" id="5392263at2759"/>
<dbReference type="InParanoid" id="F8QIU5"/>
<evidence type="ECO:0000313" key="2">
    <source>
        <dbReference type="EMBL" id="EGN91773.1"/>
    </source>
</evidence>
<organism evidence="3">
    <name type="scientific">Serpula lacrymans var. lacrymans (strain S7.3)</name>
    <name type="common">Dry rot fungus</name>
    <dbReference type="NCBI Taxonomy" id="936435"/>
    <lineage>
        <taxon>Eukaryota</taxon>
        <taxon>Fungi</taxon>
        <taxon>Dikarya</taxon>
        <taxon>Basidiomycota</taxon>
        <taxon>Agaricomycotina</taxon>
        <taxon>Agaricomycetes</taxon>
        <taxon>Agaricomycetidae</taxon>
        <taxon>Boletales</taxon>
        <taxon>Coniophorineae</taxon>
        <taxon>Serpulaceae</taxon>
        <taxon>Serpula</taxon>
    </lineage>
</organism>
<dbReference type="AlphaFoldDB" id="F8QIU5"/>
<protein>
    <submittedName>
        <fullName evidence="2">Uncharacterized protein</fullName>
    </submittedName>
</protein>